<dbReference type="PANTHER" id="PTHR32347">
    <property type="entry name" value="EFFLUX SYSTEM COMPONENT YKNX-RELATED"/>
    <property type="match status" value="1"/>
</dbReference>
<evidence type="ECO:0000256" key="3">
    <source>
        <dbReference type="SAM" id="Coils"/>
    </source>
</evidence>
<dbReference type="InterPro" id="IPR058639">
    <property type="entry name" value="BSH_YknX-like"/>
</dbReference>
<dbReference type="Gene3D" id="2.40.420.20">
    <property type="match status" value="1"/>
</dbReference>
<comment type="subcellular location">
    <subcellularLocation>
        <location evidence="1">Cell envelope</location>
    </subcellularLocation>
</comment>
<dbReference type="Pfam" id="PF25982">
    <property type="entry name" value="HH_YknX"/>
    <property type="match status" value="1"/>
</dbReference>
<dbReference type="Gene3D" id="2.40.30.170">
    <property type="match status" value="1"/>
</dbReference>
<keyword evidence="4" id="KW-1133">Transmembrane helix</keyword>
<dbReference type="InterPro" id="IPR050465">
    <property type="entry name" value="UPF0194_transport"/>
</dbReference>
<dbReference type="PANTHER" id="PTHR32347:SF14">
    <property type="entry name" value="EFFLUX SYSTEM COMPONENT YKNX-RELATED"/>
    <property type="match status" value="1"/>
</dbReference>
<feature type="domain" description="YknX-like barrel-sandwich hybrid" evidence="6">
    <location>
        <begin position="81"/>
        <end position="235"/>
    </location>
</feature>
<evidence type="ECO:0000259" key="7">
    <source>
        <dbReference type="Pfam" id="PF25989"/>
    </source>
</evidence>
<dbReference type="Pfam" id="PF25990">
    <property type="entry name" value="Beta-barrel_YknX"/>
    <property type="match status" value="1"/>
</dbReference>
<dbReference type="InterPro" id="IPR058638">
    <property type="entry name" value="HH_YknX-like"/>
</dbReference>
<keyword evidence="4" id="KW-0472">Membrane</keyword>
<evidence type="ECO:0000313" key="9">
    <source>
        <dbReference type="EMBL" id="QTH19311.1"/>
    </source>
</evidence>
<dbReference type="GO" id="GO:0030313">
    <property type="term" value="C:cell envelope"/>
    <property type="evidence" value="ECO:0007669"/>
    <property type="project" value="UniProtKB-SubCell"/>
</dbReference>
<sequence>MNKEKIVVIKKELFIFKNKKKGAIIGVIALIVIVTFINIFVVQSKKKAVTKIDTVSFEKVTERNLNNTKLISGQVKPGNIESFYADLTKGKVKDIEVKEGQEIEKGTKLFSYDNEEINLQMKQAVLDQKMADMRYDQGKKKIDSLKKEIKKAKDSGAGKEVIDPMEEQVSELEIAQKTTDLEKEKGKLQKEELNKKQNELTIYSNFAGVVQKLDKDAAQSSSQALGGQGKAFLQVASKDPFQIQGTLTELQKSQIQKDQTFTVTAKANSKKKWTGKITEVSEFPTSVEMAQADGMGEVTQNMSQYTYKASLDSQDGLSPGYHVSLQVNLENKRMIAVPSKSIVEKGDDAFVYIEEKGKLRKQNVKKGATDGDWTEIVEGATVGQKVVKNPSDNVYDGMEVKEK</sequence>
<dbReference type="Pfam" id="PF25989">
    <property type="entry name" value="YknX_C"/>
    <property type="match status" value="1"/>
</dbReference>
<feature type="domain" description="YknX-like alpha-helical hairpin" evidence="5">
    <location>
        <begin position="115"/>
        <end position="199"/>
    </location>
</feature>
<feature type="transmembrane region" description="Helical" evidence="4">
    <location>
        <begin position="21"/>
        <end position="41"/>
    </location>
</feature>
<reference evidence="9" key="1">
    <citation type="journal article" date="2021" name="Appl. Environ. Microbiol.">
        <title>Toyoncin-a novel leaderless bacteriocin produced by Bacillus toyonensis XIN-YC13 that specifically targets B. cereus and Listeria monocytogenes.</title>
        <authorList>
            <person name="Xin B."/>
        </authorList>
    </citation>
    <scope>NUCLEOTIDE SEQUENCE</scope>
    <source>
        <strain evidence="9">XIN-YC13</strain>
    </source>
</reference>
<name>A0A8A5XCK5_9BACI</name>
<keyword evidence="2 3" id="KW-0175">Coiled coil</keyword>
<dbReference type="AlphaFoldDB" id="A0A8A5XCK5"/>
<dbReference type="Pfam" id="PF25984">
    <property type="entry name" value="BSH_YknX"/>
    <property type="match status" value="1"/>
</dbReference>
<dbReference type="Gene3D" id="2.40.50.100">
    <property type="match status" value="1"/>
</dbReference>
<evidence type="ECO:0000259" key="5">
    <source>
        <dbReference type="Pfam" id="PF25982"/>
    </source>
</evidence>
<dbReference type="Gene3D" id="1.10.287.470">
    <property type="entry name" value="Helix hairpin bin"/>
    <property type="match status" value="1"/>
</dbReference>
<keyword evidence="4" id="KW-0812">Transmembrane</keyword>
<feature type="coiled-coil region" evidence="3">
    <location>
        <begin position="135"/>
        <end position="201"/>
    </location>
</feature>
<feature type="domain" description="YknX-like beta-barrel" evidence="8">
    <location>
        <begin position="241"/>
        <end position="327"/>
    </location>
</feature>
<feature type="domain" description="YknX-like C-terminal permuted SH3-like" evidence="7">
    <location>
        <begin position="335"/>
        <end position="401"/>
    </location>
</feature>
<dbReference type="InterPro" id="IPR058637">
    <property type="entry name" value="YknX-like_C"/>
</dbReference>
<evidence type="ECO:0000259" key="8">
    <source>
        <dbReference type="Pfam" id="PF25990"/>
    </source>
</evidence>
<dbReference type="EMBL" id="MT795152">
    <property type="protein sequence ID" value="QTH19311.1"/>
    <property type="molecule type" value="Genomic_DNA"/>
</dbReference>
<evidence type="ECO:0000259" key="6">
    <source>
        <dbReference type="Pfam" id="PF25984"/>
    </source>
</evidence>
<proteinExistence type="predicted"/>
<evidence type="ECO:0000256" key="2">
    <source>
        <dbReference type="ARBA" id="ARBA00023054"/>
    </source>
</evidence>
<organism evidence="9">
    <name type="scientific">Bacillus toyonensis</name>
    <dbReference type="NCBI Taxonomy" id="155322"/>
    <lineage>
        <taxon>Bacteria</taxon>
        <taxon>Bacillati</taxon>
        <taxon>Bacillota</taxon>
        <taxon>Bacilli</taxon>
        <taxon>Bacillales</taxon>
        <taxon>Bacillaceae</taxon>
        <taxon>Bacillus</taxon>
        <taxon>Bacillus cereus group</taxon>
    </lineage>
</organism>
<evidence type="ECO:0000256" key="4">
    <source>
        <dbReference type="SAM" id="Phobius"/>
    </source>
</evidence>
<accession>A0A8A5XCK5</accession>
<evidence type="ECO:0000256" key="1">
    <source>
        <dbReference type="ARBA" id="ARBA00004196"/>
    </source>
</evidence>
<dbReference type="InterPro" id="IPR058636">
    <property type="entry name" value="Beta-barrel_YknX"/>
</dbReference>
<protein>
    <submittedName>
        <fullName evidence="9">RND family efflux transporter, MFP subunit</fullName>
    </submittedName>
</protein>